<evidence type="ECO:0000259" key="1">
    <source>
        <dbReference type="Pfam" id="PF13788"/>
    </source>
</evidence>
<organism evidence="2 3">
    <name type="scientific">Sphingobacterium olei</name>
    <dbReference type="NCBI Taxonomy" id="2571155"/>
    <lineage>
        <taxon>Bacteria</taxon>
        <taxon>Pseudomonadati</taxon>
        <taxon>Bacteroidota</taxon>
        <taxon>Sphingobacteriia</taxon>
        <taxon>Sphingobacteriales</taxon>
        <taxon>Sphingobacteriaceae</taxon>
        <taxon>Sphingobacterium</taxon>
    </lineage>
</organism>
<reference evidence="2 3" key="1">
    <citation type="submission" date="2019-04" db="EMBL/GenBank/DDBJ databases">
        <title>Sphingobacterium olei sp. nov., isolated from oil-contaminated soil.</title>
        <authorList>
            <person name="Liu B."/>
        </authorList>
    </citation>
    <scope>NUCLEOTIDE SEQUENCE [LARGE SCALE GENOMIC DNA]</scope>
    <source>
        <strain evidence="2 3">HAL-9</strain>
    </source>
</reference>
<proteinExistence type="predicted"/>
<dbReference type="InterPro" id="IPR025438">
    <property type="entry name" value="DUF4180"/>
</dbReference>
<evidence type="ECO:0000313" key="3">
    <source>
        <dbReference type="Proteomes" id="UP000306808"/>
    </source>
</evidence>
<dbReference type="Pfam" id="PF13788">
    <property type="entry name" value="DUF4180"/>
    <property type="match status" value="1"/>
</dbReference>
<name>A0A4V5MMF7_9SPHI</name>
<protein>
    <submittedName>
        <fullName evidence="2">DUF4180 domain-containing protein</fullName>
    </submittedName>
</protein>
<dbReference type="RefSeq" id="WP_136901627.1">
    <property type="nucleotide sequence ID" value="NZ_SUME01000004.1"/>
</dbReference>
<keyword evidence="3" id="KW-1185">Reference proteome</keyword>
<feature type="domain" description="DUF4180" evidence="1">
    <location>
        <begin position="9"/>
        <end position="112"/>
    </location>
</feature>
<dbReference type="EMBL" id="SUME01000004">
    <property type="protein sequence ID" value="TJZ60788.1"/>
    <property type="molecule type" value="Genomic_DNA"/>
</dbReference>
<evidence type="ECO:0000313" key="2">
    <source>
        <dbReference type="EMBL" id="TJZ60788.1"/>
    </source>
</evidence>
<dbReference type="OrthoDB" id="8595425at2"/>
<comment type="caution">
    <text evidence="2">The sequence shown here is derived from an EMBL/GenBank/DDBJ whole genome shotgun (WGS) entry which is preliminary data.</text>
</comment>
<dbReference type="Proteomes" id="UP000306808">
    <property type="component" value="Unassembled WGS sequence"/>
</dbReference>
<accession>A0A4V5MMF7</accession>
<sequence length="114" mass="13027">MQFIAHEINNKKIVELTTSEEIFKTLEEATDLIGNVYYQGFDKLIVYEKNISPDFFDLKTKLAGDILQKFATYNLQLAIVGNFNFDSKSLADFIYESNKGNLINFKSTLQLALS</sequence>
<gene>
    <name evidence="2" type="ORF">FAZ15_12465</name>
</gene>
<dbReference type="AlphaFoldDB" id="A0A4V5MMF7"/>